<sequence>MRFASAYFKFKASTQLAKSREYWAELYDSVRLKYTPSSRSRSAHPNPDPTLAMTATTLTLALLAALLTPVAHALCLCSNATSVYFDCTPGNGGTFPSSVWKISCREDGGVFGGNETWPNFEGLDFLQEFYIDDVSVEGQLDVLGDLANLTVLWTGPSVELKNFPEGLARSSSLQNLTITSSELQSVYGKFWVVQSLVKVELNSTELECLILSWKLGPSYYEIESRFGNYPSYVEKPYERHQYDTEVLNEIYHIANTLRYFGNLDQEFSRATLCREIDASWEGACPIAAYVDVYSRSFYEHPIFQSVLLFALLLPGALFGIFILVMLLTLLCYGKTNSSSVMGDRPKQVEDIEGMVFPMDEITNTVPRVL</sequence>
<dbReference type="EMBL" id="BEYU01000082">
    <property type="protein sequence ID" value="GBG30686.1"/>
    <property type="molecule type" value="Genomic_DNA"/>
</dbReference>
<keyword evidence="1" id="KW-0812">Transmembrane</keyword>
<proteinExistence type="predicted"/>
<comment type="caution">
    <text evidence="2">The sequence shown here is derived from an EMBL/GenBank/DDBJ whole genome shotgun (WGS) entry which is preliminary data.</text>
</comment>
<keyword evidence="1" id="KW-0472">Membrane</keyword>
<keyword evidence="1" id="KW-1133">Transmembrane helix</keyword>
<dbReference type="Proteomes" id="UP000241890">
    <property type="component" value="Unassembled WGS sequence"/>
</dbReference>
<gene>
    <name evidence="2" type="ORF">FCC1311_069062</name>
</gene>
<dbReference type="InParanoid" id="A0A2R5GIG6"/>
<name>A0A2R5GIG6_9STRA</name>
<accession>A0A2R5GIG6</accession>
<dbReference type="AlphaFoldDB" id="A0A2R5GIG6"/>
<keyword evidence="3" id="KW-1185">Reference proteome</keyword>
<dbReference type="SUPFAM" id="SSF52058">
    <property type="entry name" value="L domain-like"/>
    <property type="match status" value="1"/>
</dbReference>
<reference evidence="2 3" key="1">
    <citation type="submission" date="2017-12" db="EMBL/GenBank/DDBJ databases">
        <title>Sequencing, de novo assembly and annotation of complete genome of a new Thraustochytrid species, strain FCC1311.</title>
        <authorList>
            <person name="Sedici K."/>
            <person name="Godart F."/>
            <person name="Aiese Cigliano R."/>
            <person name="Sanseverino W."/>
            <person name="Barakat M."/>
            <person name="Ortet P."/>
            <person name="Marechal E."/>
            <person name="Cagnac O."/>
            <person name="Amato A."/>
        </authorList>
    </citation>
    <scope>NUCLEOTIDE SEQUENCE [LARGE SCALE GENOMIC DNA]</scope>
</reference>
<evidence type="ECO:0000256" key="1">
    <source>
        <dbReference type="SAM" id="Phobius"/>
    </source>
</evidence>
<evidence type="ECO:0000313" key="2">
    <source>
        <dbReference type="EMBL" id="GBG30686.1"/>
    </source>
</evidence>
<dbReference type="InterPro" id="IPR032675">
    <property type="entry name" value="LRR_dom_sf"/>
</dbReference>
<evidence type="ECO:0000313" key="3">
    <source>
        <dbReference type="Proteomes" id="UP000241890"/>
    </source>
</evidence>
<feature type="transmembrane region" description="Helical" evidence="1">
    <location>
        <begin position="306"/>
        <end position="332"/>
    </location>
</feature>
<dbReference type="Gene3D" id="3.80.10.10">
    <property type="entry name" value="Ribonuclease Inhibitor"/>
    <property type="match status" value="1"/>
</dbReference>
<organism evidence="2 3">
    <name type="scientific">Hondaea fermentalgiana</name>
    <dbReference type="NCBI Taxonomy" id="2315210"/>
    <lineage>
        <taxon>Eukaryota</taxon>
        <taxon>Sar</taxon>
        <taxon>Stramenopiles</taxon>
        <taxon>Bigyra</taxon>
        <taxon>Labyrinthulomycetes</taxon>
        <taxon>Thraustochytrida</taxon>
        <taxon>Thraustochytriidae</taxon>
        <taxon>Hondaea</taxon>
    </lineage>
</organism>
<protein>
    <submittedName>
        <fullName evidence="2">Disease resistance protein LAZ5</fullName>
    </submittedName>
</protein>